<sequence>MDPIITSTRYTGCLLWVNKSMSNPLDMVGILAWQGKGSEPDPRFMALQQVGVKHPETANDPVFKYVDQLYRVAPGVLTEHGKTKNPYPNVDSASGSLLYHYGLTHFDFYTVTFGTSRAIGALSQLVWDRALGLPIERPKSLSMEAILKLVK</sequence>
<comment type="caution">
    <text evidence="5">The sequence shown here is derived from an EMBL/GenBank/DDBJ whole genome shotgun (WGS) entry which is preliminary data.</text>
</comment>
<keyword evidence="2" id="KW-0809">Transit peptide</keyword>
<name>A0A9P6VV88_RHOMI</name>
<dbReference type="PRINTS" id="PR00143">
    <property type="entry name" value="CITRTSNTHASE"/>
</dbReference>
<keyword evidence="4" id="KW-0808">Transferase</keyword>
<dbReference type="GO" id="GO:0005759">
    <property type="term" value="C:mitochondrial matrix"/>
    <property type="evidence" value="ECO:0007669"/>
    <property type="project" value="TreeGrafter"/>
</dbReference>
<gene>
    <name evidence="5" type="primary">CIT1_1</name>
    <name evidence="5" type="ORF">C6P46_001372</name>
</gene>
<evidence type="ECO:0000256" key="2">
    <source>
        <dbReference type="ARBA" id="ARBA00022946"/>
    </source>
</evidence>
<evidence type="ECO:0000256" key="1">
    <source>
        <dbReference type="ARBA" id="ARBA00004173"/>
    </source>
</evidence>
<protein>
    <recommendedName>
        <fullName evidence="4">Citrate synthase</fullName>
    </recommendedName>
</protein>
<evidence type="ECO:0000313" key="5">
    <source>
        <dbReference type="EMBL" id="KAG0654815.1"/>
    </source>
</evidence>
<evidence type="ECO:0000256" key="4">
    <source>
        <dbReference type="RuleBase" id="RU000441"/>
    </source>
</evidence>
<keyword evidence="6" id="KW-1185">Reference proteome</keyword>
<evidence type="ECO:0000313" key="6">
    <source>
        <dbReference type="Proteomes" id="UP000777482"/>
    </source>
</evidence>
<proteinExistence type="inferred from homology"/>
<dbReference type="InterPro" id="IPR036969">
    <property type="entry name" value="Citrate_synthase_sf"/>
</dbReference>
<dbReference type="Gene3D" id="1.10.580.10">
    <property type="entry name" value="Citrate Synthase, domain 1"/>
    <property type="match status" value="1"/>
</dbReference>
<evidence type="ECO:0000256" key="3">
    <source>
        <dbReference type="ARBA" id="ARBA00023128"/>
    </source>
</evidence>
<dbReference type="InterPro" id="IPR002020">
    <property type="entry name" value="Citrate_synthase"/>
</dbReference>
<dbReference type="GO" id="GO:0046912">
    <property type="term" value="F:acyltransferase activity, acyl groups converted into alkyl on transfer"/>
    <property type="evidence" value="ECO:0007669"/>
    <property type="project" value="InterPro"/>
</dbReference>
<dbReference type="PANTHER" id="PTHR11739">
    <property type="entry name" value="CITRATE SYNTHASE"/>
    <property type="match status" value="1"/>
</dbReference>
<dbReference type="Proteomes" id="UP000777482">
    <property type="component" value="Unassembled WGS sequence"/>
</dbReference>
<reference evidence="5 6" key="1">
    <citation type="submission" date="2020-11" db="EMBL/GenBank/DDBJ databases">
        <title>Kefir isolates.</title>
        <authorList>
            <person name="Marcisauskas S."/>
            <person name="Kim Y."/>
            <person name="Blasche S."/>
        </authorList>
    </citation>
    <scope>NUCLEOTIDE SEQUENCE [LARGE SCALE GENOMIC DNA]</scope>
    <source>
        <strain evidence="5 6">KR</strain>
    </source>
</reference>
<dbReference type="Pfam" id="PF00285">
    <property type="entry name" value="Citrate_synt"/>
    <property type="match status" value="1"/>
</dbReference>
<dbReference type="GO" id="GO:0005975">
    <property type="term" value="P:carbohydrate metabolic process"/>
    <property type="evidence" value="ECO:0007669"/>
    <property type="project" value="TreeGrafter"/>
</dbReference>
<dbReference type="EMBL" id="PUHQ01000137">
    <property type="protein sequence ID" value="KAG0654815.1"/>
    <property type="molecule type" value="Genomic_DNA"/>
</dbReference>
<dbReference type="AlphaFoldDB" id="A0A9P6VV88"/>
<organism evidence="5 6">
    <name type="scientific">Rhodotorula mucilaginosa</name>
    <name type="common">Yeast</name>
    <name type="synonym">Rhodotorula rubra</name>
    <dbReference type="NCBI Taxonomy" id="5537"/>
    <lineage>
        <taxon>Eukaryota</taxon>
        <taxon>Fungi</taxon>
        <taxon>Dikarya</taxon>
        <taxon>Basidiomycota</taxon>
        <taxon>Pucciniomycotina</taxon>
        <taxon>Microbotryomycetes</taxon>
        <taxon>Sporidiobolales</taxon>
        <taxon>Sporidiobolaceae</taxon>
        <taxon>Rhodotorula</taxon>
    </lineage>
</organism>
<comment type="similarity">
    <text evidence="4">Belongs to the citrate synthase family.</text>
</comment>
<dbReference type="PANTHER" id="PTHR11739:SF15">
    <property type="entry name" value="CITRATE SYNTHASE 3, MITOCHONDRIAL"/>
    <property type="match status" value="1"/>
</dbReference>
<accession>A0A9P6VV88</accession>
<dbReference type="Gene3D" id="1.10.230.10">
    <property type="entry name" value="Cytochrome P450-Terp, domain 2"/>
    <property type="match status" value="1"/>
</dbReference>
<dbReference type="OrthoDB" id="8017587at2759"/>
<dbReference type="InterPro" id="IPR016142">
    <property type="entry name" value="Citrate_synth-like_lrg_a-sub"/>
</dbReference>
<dbReference type="GO" id="GO:0006099">
    <property type="term" value="P:tricarboxylic acid cycle"/>
    <property type="evidence" value="ECO:0007669"/>
    <property type="project" value="TreeGrafter"/>
</dbReference>
<keyword evidence="3" id="KW-0496">Mitochondrion</keyword>
<dbReference type="InterPro" id="IPR016143">
    <property type="entry name" value="Citrate_synth-like_sm_a-sub"/>
</dbReference>
<comment type="subcellular location">
    <subcellularLocation>
        <location evidence="1">Mitochondrion</location>
    </subcellularLocation>
</comment>
<dbReference type="SUPFAM" id="SSF48256">
    <property type="entry name" value="Citrate synthase"/>
    <property type="match status" value="1"/>
</dbReference>